<feature type="transmembrane region" description="Helical" evidence="7">
    <location>
        <begin position="54"/>
        <end position="81"/>
    </location>
</feature>
<evidence type="ECO:0000259" key="8">
    <source>
        <dbReference type="Pfam" id="PF09335"/>
    </source>
</evidence>
<dbReference type="InterPro" id="IPR032818">
    <property type="entry name" value="DedA-like"/>
</dbReference>
<dbReference type="EMBL" id="BMZG01000003">
    <property type="protein sequence ID" value="GHA69182.1"/>
    <property type="molecule type" value="Genomic_DNA"/>
</dbReference>
<feature type="transmembrane region" description="Helical" evidence="7">
    <location>
        <begin position="155"/>
        <end position="174"/>
    </location>
</feature>
<gene>
    <name evidence="9" type="primary">dedA</name>
    <name evidence="9" type="ORF">GCM10009007_07510</name>
</gene>
<organism evidence="9 10">
    <name type="scientific">Formosimonas limnophila</name>
    <dbReference type="NCBI Taxonomy" id="1384487"/>
    <lineage>
        <taxon>Bacteria</taxon>
        <taxon>Pseudomonadati</taxon>
        <taxon>Pseudomonadota</taxon>
        <taxon>Betaproteobacteria</taxon>
        <taxon>Burkholderiales</taxon>
        <taxon>Burkholderiaceae</taxon>
        <taxon>Formosimonas</taxon>
    </lineage>
</organism>
<evidence type="ECO:0000313" key="10">
    <source>
        <dbReference type="Proteomes" id="UP000614287"/>
    </source>
</evidence>
<proteinExistence type="inferred from homology"/>
<protein>
    <submittedName>
        <fullName evidence="9">Membrane protein</fullName>
    </submittedName>
</protein>
<evidence type="ECO:0000256" key="6">
    <source>
        <dbReference type="ARBA" id="ARBA00023136"/>
    </source>
</evidence>
<keyword evidence="5 7" id="KW-1133">Transmembrane helix</keyword>
<sequence>MDAVIQFFSMIMHPEQLDVLISQYGVYIYLILFLIVFGETGFVVLPFLPGDSLLFIAGAFAASGAMNVWILMALLISAAVLGNTLNYWIGSVVGHRIYDVDSRWISREALMKTHSFYEKHGGKTIVLARFVPLVRTFAPFVAGVSEMSWSRFQQYNILGAVLWVVAFVGGGYLFGNVPGVKEHLGLIALVGLSAAIVPVVGGVLWSFVKKTKAKKATL</sequence>
<comment type="caution">
    <text evidence="9">The sequence shown here is derived from an EMBL/GenBank/DDBJ whole genome shotgun (WGS) entry which is preliminary data.</text>
</comment>
<dbReference type="PANTHER" id="PTHR30353">
    <property type="entry name" value="INNER MEMBRANE PROTEIN DEDA-RELATED"/>
    <property type="match status" value="1"/>
</dbReference>
<comment type="subcellular location">
    <subcellularLocation>
        <location evidence="1 7">Cell membrane</location>
        <topology evidence="1 7">Multi-pass membrane protein</topology>
    </subcellularLocation>
</comment>
<dbReference type="PANTHER" id="PTHR30353:SF0">
    <property type="entry name" value="TRANSMEMBRANE PROTEIN"/>
    <property type="match status" value="1"/>
</dbReference>
<feature type="transmembrane region" description="Helical" evidence="7">
    <location>
        <begin position="186"/>
        <end position="208"/>
    </location>
</feature>
<evidence type="ECO:0000256" key="1">
    <source>
        <dbReference type="ARBA" id="ARBA00004651"/>
    </source>
</evidence>
<dbReference type="InterPro" id="IPR032816">
    <property type="entry name" value="VTT_dom"/>
</dbReference>
<dbReference type="Pfam" id="PF09335">
    <property type="entry name" value="VTT_dom"/>
    <property type="match status" value="1"/>
</dbReference>
<name>A0A8J3G053_9BURK</name>
<evidence type="ECO:0000256" key="7">
    <source>
        <dbReference type="RuleBase" id="RU367016"/>
    </source>
</evidence>
<keyword evidence="6 7" id="KW-0472">Membrane</keyword>
<keyword evidence="4 7" id="KW-0812">Transmembrane</keyword>
<evidence type="ECO:0000256" key="2">
    <source>
        <dbReference type="ARBA" id="ARBA00010792"/>
    </source>
</evidence>
<evidence type="ECO:0000313" key="9">
    <source>
        <dbReference type="EMBL" id="GHA69182.1"/>
    </source>
</evidence>
<comment type="similarity">
    <text evidence="2 7">Belongs to the DedA family.</text>
</comment>
<accession>A0A8J3G053</accession>
<dbReference type="Proteomes" id="UP000614287">
    <property type="component" value="Unassembled WGS sequence"/>
</dbReference>
<dbReference type="AlphaFoldDB" id="A0A8J3G053"/>
<keyword evidence="10" id="KW-1185">Reference proteome</keyword>
<evidence type="ECO:0000256" key="3">
    <source>
        <dbReference type="ARBA" id="ARBA00022475"/>
    </source>
</evidence>
<evidence type="ECO:0000256" key="5">
    <source>
        <dbReference type="ARBA" id="ARBA00022989"/>
    </source>
</evidence>
<feature type="transmembrane region" description="Helical" evidence="7">
    <location>
        <begin position="26"/>
        <end position="48"/>
    </location>
</feature>
<reference evidence="9" key="2">
    <citation type="submission" date="2020-09" db="EMBL/GenBank/DDBJ databases">
        <authorList>
            <person name="Sun Q."/>
            <person name="Kim S."/>
        </authorList>
    </citation>
    <scope>NUCLEOTIDE SEQUENCE</scope>
    <source>
        <strain evidence="9">KCTC 32501</strain>
    </source>
</reference>
<reference evidence="9" key="1">
    <citation type="journal article" date="2014" name="Int. J. Syst. Evol. Microbiol.">
        <title>Complete genome sequence of Corynebacterium casei LMG S-19264T (=DSM 44701T), isolated from a smear-ripened cheese.</title>
        <authorList>
            <consortium name="US DOE Joint Genome Institute (JGI-PGF)"/>
            <person name="Walter F."/>
            <person name="Albersmeier A."/>
            <person name="Kalinowski J."/>
            <person name="Ruckert C."/>
        </authorList>
    </citation>
    <scope>NUCLEOTIDE SEQUENCE</scope>
    <source>
        <strain evidence="9">KCTC 32501</strain>
    </source>
</reference>
<feature type="domain" description="VTT" evidence="8">
    <location>
        <begin position="48"/>
        <end position="172"/>
    </location>
</feature>
<evidence type="ECO:0000256" key="4">
    <source>
        <dbReference type="ARBA" id="ARBA00022692"/>
    </source>
</evidence>
<keyword evidence="3 7" id="KW-1003">Cell membrane</keyword>
<dbReference type="GO" id="GO:0005886">
    <property type="term" value="C:plasma membrane"/>
    <property type="evidence" value="ECO:0007669"/>
    <property type="project" value="UniProtKB-SubCell"/>
</dbReference>